<dbReference type="PROSITE" id="PS50198">
    <property type="entry name" value="PPIC_PPIASE_2"/>
    <property type="match status" value="1"/>
</dbReference>
<evidence type="ECO:0000259" key="9">
    <source>
        <dbReference type="PROSITE" id="PS50198"/>
    </source>
</evidence>
<dbReference type="GO" id="GO:0003755">
    <property type="term" value="F:peptidyl-prolyl cis-trans isomerase activity"/>
    <property type="evidence" value="ECO:0007669"/>
    <property type="project" value="UniProtKB-KW"/>
</dbReference>
<keyword evidence="4" id="KW-0732">Signal</keyword>
<keyword evidence="5 7" id="KW-0697">Rotamase</keyword>
<dbReference type="AlphaFoldDB" id="A0A7X3LQW4"/>
<evidence type="ECO:0000256" key="6">
    <source>
        <dbReference type="ARBA" id="ARBA00023235"/>
    </source>
</evidence>
<evidence type="ECO:0000256" key="2">
    <source>
        <dbReference type="ARBA" id="ARBA00007656"/>
    </source>
</evidence>
<dbReference type="EMBL" id="WUMV01000001">
    <property type="protein sequence ID" value="MXN63446.1"/>
    <property type="molecule type" value="Genomic_DNA"/>
</dbReference>
<keyword evidence="8" id="KW-0472">Membrane</keyword>
<name>A0A7X3LQW4_9HYPH</name>
<feature type="transmembrane region" description="Helical" evidence="8">
    <location>
        <begin position="12"/>
        <end position="29"/>
    </location>
</feature>
<dbReference type="InterPro" id="IPR000297">
    <property type="entry name" value="PPIase_PpiC"/>
</dbReference>
<dbReference type="EC" id="5.2.1.8" evidence="3"/>
<feature type="domain" description="PpiC" evidence="9">
    <location>
        <begin position="118"/>
        <end position="234"/>
    </location>
</feature>
<evidence type="ECO:0000313" key="10">
    <source>
        <dbReference type="EMBL" id="MXN63446.1"/>
    </source>
</evidence>
<sequence length="296" mass="34037">MKIVRRILAEPLAQFLLIGIAVFGLYSFVNSGETGGDRQTIEVGPGRIAQLYESFSRTWQRPPTRDEMQGLIDAYVKEEIFYREGRKLGLDQDDTVFRRRLQQKMEFLIEPNASDLSPSEEELAKYLEDNREKFRRSERIAFRQIFLNPQKRGGEAEADANALLDALRSAEGEIDVGRLGDPTLLPQTVPLVSVEQIENTFGKEFTGELFKADAGQWTGPWRSTYGLHLVHIDDREAARDPAIDEIRDAVLREWEAEKRRRIAEERYLDLKERYEVKVTWPAPREDDVPPKSAAAR</sequence>
<dbReference type="PANTHER" id="PTHR47245">
    <property type="entry name" value="PEPTIDYLPROLYL ISOMERASE"/>
    <property type="match status" value="1"/>
</dbReference>
<proteinExistence type="inferred from homology"/>
<reference evidence="10 11" key="1">
    <citation type="submission" date="2019-12" db="EMBL/GenBank/DDBJ databases">
        <authorList>
            <person name="Li M."/>
        </authorList>
    </citation>
    <scope>NUCLEOTIDE SEQUENCE [LARGE SCALE GENOMIC DNA]</scope>
    <source>
        <strain evidence="10 11">GBMRC 2046</strain>
    </source>
</reference>
<dbReference type="Pfam" id="PF13145">
    <property type="entry name" value="Rotamase_2"/>
    <property type="match status" value="1"/>
</dbReference>
<evidence type="ECO:0000256" key="4">
    <source>
        <dbReference type="ARBA" id="ARBA00022729"/>
    </source>
</evidence>
<keyword evidence="6 7" id="KW-0413">Isomerase</keyword>
<gene>
    <name evidence="10" type="ORF">GR183_00890</name>
</gene>
<keyword evidence="8" id="KW-0812">Transmembrane</keyword>
<keyword evidence="8" id="KW-1133">Transmembrane helix</keyword>
<keyword evidence="11" id="KW-1185">Reference proteome</keyword>
<evidence type="ECO:0000256" key="8">
    <source>
        <dbReference type="SAM" id="Phobius"/>
    </source>
</evidence>
<evidence type="ECO:0000256" key="3">
    <source>
        <dbReference type="ARBA" id="ARBA00013194"/>
    </source>
</evidence>
<organism evidence="10 11">
    <name type="scientific">Stappia sediminis</name>
    <dbReference type="NCBI Taxonomy" id="2692190"/>
    <lineage>
        <taxon>Bacteria</taxon>
        <taxon>Pseudomonadati</taxon>
        <taxon>Pseudomonadota</taxon>
        <taxon>Alphaproteobacteria</taxon>
        <taxon>Hyphomicrobiales</taxon>
        <taxon>Stappiaceae</taxon>
        <taxon>Stappia</taxon>
    </lineage>
</organism>
<evidence type="ECO:0000256" key="7">
    <source>
        <dbReference type="PROSITE-ProRule" id="PRU00278"/>
    </source>
</evidence>
<dbReference type="InterPro" id="IPR050245">
    <property type="entry name" value="PrsA_foldase"/>
</dbReference>
<evidence type="ECO:0000313" key="11">
    <source>
        <dbReference type="Proteomes" id="UP000433101"/>
    </source>
</evidence>
<dbReference type="Proteomes" id="UP000433101">
    <property type="component" value="Unassembled WGS sequence"/>
</dbReference>
<evidence type="ECO:0000256" key="5">
    <source>
        <dbReference type="ARBA" id="ARBA00023110"/>
    </source>
</evidence>
<evidence type="ECO:0000256" key="1">
    <source>
        <dbReference type="ARBA" id="ARBA00000971"/>
    </source>
</evidence>
<accession>A0A7X3LQW4</accession>
<dbReference type="PANTHER" id="PTHR47245:SF1">
    <property type="entry name" value="FOLDASE PROTEIN PRSA"/>
    <property type="match status" value="1"/>
</dbReference>
<dbReference type="RefSeq" id="WP_160773702.1">
    <property type="nucleotide sequence ID" value="NZ_WUMV01000001.1"/>
</dbReference>
<comment type="caution">
    <text evidence="10">The sequence shown here is derived from an EMBL/GenBank/DDBJ whole genome shotgun (WGS) entry which is preliminary data.</text>
</comment>
<comment type="catalytic activity">
    <reaction evidence="1">
        <text>[protein]-peptidylproline (omega=180) = [protein]-peptidylproline (omega=0)</text>
        <dbReference type="Rhea" id="RHEA:16237"/>
        <dbReference type="Rhea" id="RHEA-COMP:10747"/>
        <dbReference type="Rhea" id="RHEA-COMP:10748"/>
        <dbReference type="ChEBI" id="CHEBI:83833"/>
        <dbReference type="ChEBI" id="CHEBI:83834"/>
        <dbReference type="EC" id="5.2.1.8"/>
    </reaction>
</comment>
<protein>
    <recommendedName>
        <fullName evidence="3">peptidylprolyl isomerase</fullName>
        <ecNumber evidence="3">5.2.1.8</ecNumber>
    </recommendedName>
</protein>
<comment type="similarity">
    <text evidence="2">Belongs to the PpiC/parvulin rotamase family.</text>
</comment>